<gene>
    <name evidence="2" type="ORF">DAPK24_032250</name>
</gene>
<sequence length="862" mass="97264">MQNRQNDKKPIPSKLHLGSFMDKDMIDQLEPNINRHFLGTTNNVSKTPKTLKIPKNPPPLPNVPSSSEQYTKKIASFKKKLKLFKNSGTTSNTASRKPRKPTVPLSVMTQFPPTQTSPILNDFKHTDNIGDYDSNNDISYQNNNYYNKEPSELSLPITPIFTSSPTVKMRSLVKEKKCCICNLDLDVSYNVQDTERIIELSCQHMIHEECLLMEIDLNLSLTGLHITDKQKVMELLPLCSFCDNNSKCIPVHDDVLTDCYTHIITNQMTKPFKSINSSLLSLGSPSTTAFSDNSKYIDTLNTPVSYSPQQNNTTAEDFIVPVEKHITINNELNSNNSLSPNLKTHKKSTSQSKKIPFPKTHSKKSSRGSFALGTSSIVTSSHNPNTKSHNSYNHFSFDNFQEKIIDDLVELSEYDIIKSTGEMGFSLTPDFIKSLGMFRMVDKINLLTINKDGESSSIKENYCYLFQHMLLHIRCDDHMFGLVSINLSTFIDSSEAGSILIKKSKNSKEHYKLIFNSKGLESKWRSALSNLKLNIEPPLITSTLKVNEFDDLLDEYHRNNEKANAVYTYDDNADLESLGTLKSYVGEDGHRRLPTGVCPRFYEGTINSLIFQQKPLKAIILINQSKLIKSSIISIQNMVKSLLMIGIDILLLLCSTSTLSMESNVIDSCEIDKSYLKNINDLANTPNINGKNQTDIINDTMEKYREFLEIYGTIGYSDNDSSNNKIKNETIADKISNYVEKSKHSIDASDMILIAVSNTSIKKLVGNCNLTNILIEVGLDSRQKTYNKNIVDLADWNDIMEVVCGYCGLEFDESDFYVSSDDEDEEGYDSSDYEADNSYGILRGYHDEGVSLIEMDIRKNVK</sequence>
<evidence type="ECO:0000313" key="2">
    <source>
        <dbReference type="EMBL" id="GMM46650.1"/>
    </source>
</evidence>
<name>A0AAV5R5R2_PICKL</name>
<feature type="region of interest" description="Disordered" evidence="1">
    <location>
        <begin position="86"/>
        <end position="111"/>
    </location>
</feature>
<feature type="region of interest" description="Disordered" evidence="1">
    <location>
        <begin position="332"/>
        <end position="369"/>
    </location>
</feature>
<reference evidence="2 3" key="1">
    <citation type="journal article" date="2023" name="Elife">
        <title>Identification of key yeast species and microbe-microbe interactions impacting larval growth of Drosophila in the wild.</title>
        <authorList>
            <person name="Mure A."/>
            <person name="Sugiura Y."/>
            <person name="Maeda R."/>
            <person name="Honda K."/>
            <person name="Sakurai N."/>
            <person name="Takahashi Y."/>
            <person name="Watada M."/>
            <person name="Katoh T."/>
            <person name="Gotoh A."/>
            <person name="Gotoh Y."/>
            <person name="Taniguchi I."/>
            <person name="Nakamura K."/>
            <person name="Hayashi T."/>
            <person name="Katayama T."/>
            <person name="Uemura T."/>
            <person name="Hattori Y."/>
        </authorList>
    </citation>
    <scope>NUCLEOTIDE SEQUENCE [LARGE SCALE GENOMIC DNA]</scope>
    <source>
        <strain evidence="2 3">PK-24</strain>
    </source>
</reference>
<keyword evidence="3" id="KW-1185">Reference proteome</keyword>
<feature type="compositionally biased region" description="Polar residues" evidence="1">
    <location>
        <begin position="86"/>
        <end position="95"/>
    </location>
</feature>
<proteinExistence type="predicted"/>
<dbReference type="AlphaFoldDB" id="A0AAV5R5R2"/>
<protein>
    <recommendedName>
        <fullName evidence="4">RING-type domain-containing protein</fullName>
    </recommendedName>
</protein>
<feature type="region of interest" description="Disordered" evidence="1">
    <location>
        <begin position="38"/>
        <end position="67"/>
    </location>
</feature>
<organism evidence="2 3">
    <name type="scientific">Pichia kluyveri</name>
    <name type="common">Yeast</name>
    <dbReference type="NCBI Taxonomy" id="36015"/>
    <lineage>
        <taxon>Eukaryota</taxon>
        <taxon>Fungi</taxon>
        <taxon>Dikarya</taxon>
        <taxon>Ascomycota</taxon>
        <taxon>Saccharomycotina</taxon>
        <taxon>Pichiomycetes</taxon>
        <taxon>Pichiales</taxon>
        <taxon>Pichiaceae</taxon>
        <taxon>Pichia</taxon>
    </lineage>
</organism>
<evidence type="ECO:0000313" key="3">
    <source>
        <dbReference type="Proteomes" id="UP001378960"/>
    </source>
</evidence>
<dbReference type="EMBL" id="BTGB01000004">
    <property type="protein sequence ID" value="GMM46650.1"/>
    <property type="molecule type" value="Genomic_DNA"/>
</dbReference>
<comment type="caution">
    <text evidence="2">The sequence shown here is derived from an EMBL/GenBank/DDBJ whole genome shotgun (WGS) entry which is preliminary data.</text>
</comment>
<evidence type="ECO:0008006" key="4">
    <source>
        <dbReference type="Google" id="ProtNLM"/>
    </source>
</evidence>
<accession>A0AAV5R5R2</accession>
<dbReference type="Proteomes" id="UP001378960">
    <property type="component" value="Unassembled WGS sequence"/>
</dbReference>
<evidence type="ECO:0000256" key="1">
    <source>
        <dbReference type="SAM" id="MobiDB-lite"/>
    </source>
</evidence>
<feature type="compositionally biased region" description="Low complexity" evidence="1">
    <location>
        <begin position="332"/>
        <end position="342"/>
    </location>
</feature>